<keyword evidence="3" id="KW-0245">EGF-like domain</keyword>
<feature type="chain" id="PRO_5006773924" description="Zinc metalloproteinase" evidence="12 15">
    <location>
        <begin position="21"/>
        <end position="556"/>
    </location>
</feature>
<dbReference type="InterPro" id="IPR024079">
    <property type="entry name" value="MetalloPept_cat_dom_sf"/>
</dbReference>
<gene>
    <name evidence="18" type="primary">nas-36</name>
    <name evidence="18" type="ORF">T02_15939</name>
</gene>
<proteinExistence type="predicted"/>
<keyword evidence="8 14" id="KW-0862">Zinc</keyword>
<evidence type="ECO:0000313" key="18">
    <source>
        <dbReference type="EMBL" id="KRZ56045.1"/>
    </source>
</evidence>
<feature type="binding site" evidence="14">
    <location>
        <position position="220"/>
    </location>
    <ligand>
        <name>Zn(2+)</name>
        <dbReference type="ChEBI" id="CHEBI:29105"/>
        <note>catalytic</note>
    </ligand>
</feature>
<evidence type="ECO:0000256" key="5">
    <source>
        <dbReference type="ARBA" id="ARBA00022723"/>
    </source>
</evidence>
<dbReference type="GO" id="GO:0006508">
    <property type="term" value="P:proteolysis"/>
    <property type="evidence" value="ECO:0007669"/>
    <property type="project" value="UniProtKB-KW"/>
</dbReference>
<evidence type="ECO:0000256" key="2">
    <source>
        <dbReference type="ARBA" id="ARBA00022525"/>
    </source>
</evidence>
<dbReference type="PANTHER" id="PTHR10127:SF780">
    <property type="entry name" value="METALLOENDOPEPTIDASE"/>
    <property type="match status" value="1"/>
</dbReference>
<evidence type="ECO:0000259" key="16">
    <source>
        <dbReference type="PROSITE" id="PS01180"/>
    </source>
</evidence>
<dbReference type="SUPFAM" id="SSF55486">
    <property type="entry name" value="Metalloproteases ('zincins'), catalytic domain"/>
    <property type="match status" value="1"/>
</dbReference>
<evidence type="ECO:0000256" key="6">
    <source>
        <dbReference type="ARBA" id="ARBA00022729"/>
    </source>
</evidence>
<keyword evidence="19" id="KW-1185">Reference proteome</keyword>
<accession>A0A0V1L951</accession>
<dbReference type="PRINTS" id="PR00480">
    <property type="entry name" value="ASTACIN"/>
</dbReference>
<dbReference type="Gene3D" id="2.60.120.290">
    <property type="entry name" value="Spermadhesin, CUB domain"/>
    <property type="match status" value="1"/>
</dbReference>
<dbReference type="Gene3D" id="3.40.390.10">
    <property type="entry name" value="Collagenase (Catalytic Domain)"/>
    <property type="match status" value="1"/>
</dbReference>
<evidence type="ECO:0000256" key="12">
    <source>
        <dbReference type="PIRNR" id="PIRNR036365"/>
    </source>
</evidence>
<dbReference type="PIRSF" id="PIRSF036365">
    <property type="entry name" value="Astacin_nematoda"/>
    <property type="match status" value="1"/>
</dbReference>
<dbReference type="EMBL" id="JYDW01000102">
    <property type="protein sequence ID" value="KRZ56045.1"/>
    <property type="molecule type" value="Genomic_DNA"/>
</dbReference>
<evidence type="ECO:0000256" key="9">
    <source>
        <dbReference type="ARBA" id="ARBA00023049"/>
    </source>
</evidence>
<keyword evidence="9 14" id="KW-0482">Metalloprotease</keyword>
<keyword evidence="4 14" id="KW-0645">Protease</keyword>
<feature type="binding site" evidence="14">
    <location>
        <position position="226"/>
    </location>
    <ligand>
        <name>Zn(2+)</name>
        <dbReference type="ChEBI" id="CHEBI:29105"/>
        <note>catalytic</note>
    </ligand>
</feature>
<dbReference type="CDD" id="cd04280">
    <property type="entry name" value="ZnMc_astacin_like"/>
    <property type="match status" value="1"/>
</dbReference>
<dbReference type="InterPro" id="IPR017050">
    <property type="entry name" value="Metallopeptidase_nem"/>
</dbReference>
<evidence type="ECO:0000256" key="3">
    <source>
        <dbReference type="ARBA" id="ARBA00022536"/>
    </source>
</evidence>
<dbReference type="Proteomes" id="UP000054721">
    <property type="component" value="Unassembled WGS sequence"/>
</dbReference>
<dbReference type="InterPro" id="IPR034035">
    <property type="entry name" value="Astacin-like_dom"/>
</dbReference>
<evidence type="ECO:0000256" key="8">
    <source>
        <dbReference type="ARBA" id="ARBA00022833"/>
    </source>
</evidence>
<evidence type="ECO:0000256" key="14">
    <source>
        <dbReference type="PROSITE-ProRule" id="PRU01211"/>
    </source>
</evidence>
<evidence type="ECO:0000259" key="17">
    <source>
        <dbReference type="PROSITE" id="PS51864"/>
    </source>
</evidence>
<dbReference type="InterPro" id="IPR000859">
    <property type="entry name" value="CUB_dom"/>
</dbReference>
<comment type="cofactor">
    <cofactor evidence="14 15">
        <name>Zn(2+)</name>
        <dbReference type="ChEBI" id="CHEBI:29105"/>
    </cofactor>
    <text evidence="14 15">Binds 1 zinc ion per subunit.</text>
</comment>
<comment type="caution">
    <text evidence="18">The sequence shown here is derived from an EMBL/GenBank/DDBJ whole genome shotgun (WGS) entry which is preliminary data.</text>
</comment>
<keyword evidence="6 12" id="KW-0732">Signal</keyword>
<dbReference type="STRING" id="6335.A0A0V1L951"/>
<keyword evidence="7 14" id="KW-0378">Hydrolase</keyword>
<dbReference type="GO" id="GO:0005576">
    <property type="term" value="C:extracellular region"/>
    <property type="evidence" value="ECO:0007669"/>
    <property type="project" value="UniProtKB-SubCell"/>
</dbReference>
<feature type="active site" evidence="14">
    <location>
        <position position="217"/>
    </location>
</feature>
<sequence>MHLTAFAVISLFAFSFLTESRSIWNEMKEHSRVSKDTIQANMEFMQKLKAQMIETSPRKNKFRKRIIVDESGEKKPFENSELFQTDVMLSKSDIEILSDELLHDKQHKKSSSSTRSGIIKNQNNRWPTVIPYKFESNATVEDEKNSPVNESQVELGLKWWEEHTCLTFVRNDNPSEDTDYLSFIDDVGCWSYIGKQGGRQEISLPGYCSPLYVVTHEVAHALGLHHTQNRPDRDRYVYLNHTNIKSSKAHNYRLTTFDAVDVEGIPYDYQSVMHYPSKGFALDSNYDVIISRDPLYVTSFGFQEEPSFYDIKLVNKHYCSESCSHITNKCKNGGYPNPKYCNKCICPSFFEGEFCQSVKKTDDPNCGQRVIKPTSTPYKLNMTGHANCIWKVKVSSQYYQASFNLVPKGHTIQFWFYKFEFSCSKPCSDHYFGIKYKKDMAYSMALLCCNNPGTIQTEGNVAIIKYSGTWSTRGMELYMRQNRYKYKQHIVKYEMKNDNQDSVRNHCFNKLRRTNRTNANFIMHKHVLLIHFLIRKSLLDIFAESNRLCRNDADAR</sequence>
<evidence type="ECO:0000256" key="4">
    <source>
        <dbReference type="ARBA" id="ARBA00022670"/>
    </source>
</evidence>
<reference evidence="18 19" key="1">
    <citation type="submission" date="2015-05" db="EMBL/GenBank/DDBJ databases">
        <title>Evolution of Trichinella species and genotypes.</title>
        <authorList>
            <person name="Korhonen P.K."/>
            <person name="Edoardo P."/>
            <person name="Giuseppe L.R."/>
            <person name="Gasser R.B."/>
        </authorList>
    </citation>
    <scope>NUCLEOTIDE SEQUENCE [LARGE SCALE GENOMIC DNA]</scope>
    <source>
        <strain evidence="18">ISS10</strain>
    </source>
</reference>
<evidence type="ECO:0000313" key="19">
    <source>
        <dbReference type="Proteomes" id="UP000054721"/>
    </source>
</evidence>
<keyword evidence="11" id="KW-0325">Glycoprotein</keyword>
<dbReference type="InterPro" id="IPR001506">
    <property type="entry name" value="Peptidase_M12A"/>
</dbReference>
<name>A0A0V1L951_9BILA</name>
<evidence type="ECO:0000256" key="13">
    <source>
        <dbReference type="PROSITE-ProRule" id="PRU00059"/>
    </source>
</evidence>
<feature type="signal peptide" evidence="12 15">
    <location>
        <begin position="1"/>
        <end position="20"/>
    </location>
</feature>
<evidence type="ECO:0000256" key="10">
    <source>
        <dbReference type="ARBA" id="ARBA00023157"/>
    </source>
</evidence>
<evidence type="ECO:0000256" key="11">
    <source>
        <dbReference type="ARBA" id="ARBA00023180"/>
    </source>
</evidence>
<keyword evidence="5 14" id="KW-0479">Metal-binding</keyword>
<dbReference type="Pfam" id="PF01400">
    <property type="entry name" value="Astacin"/>
    <property type="match status" value="1"/>
</dbReference>
<feature type="domain" description="Peptidase M12A" evidence="17">
    <location>
        <begin position="116"/>
        <end position="320"/>
    </location>
</feature>
<comment type="subcellular location">
    <subcellularLocation>
        <location evidence="1 12">Secreted</location>
    </subcellularLocation>
</comment>
<dbReference type="GO" id="GO:0008270">
    <property type="term" value="F:zinc ion binding"/>
    <property type="evidence" value="ECO:0007669"/>
    <property type="project" value="UniProtKB-UniRule"/>
</dbReference>
<organism evidence="18 19">
    <name type="scientific">Trichinella nativa</name>
    <dbReference type="NCBI Taxonomy" id="6335"/>
    <lineage>
        <taxon>Eukaryota</taxon>
        <taxon>Metazoa</taxon>
        <taxon>Ecdysozoa</taxon>
        <taxon>Nematoda</taxon>
        <taxon>Enoplea</taxon>
        <taxon>Dorylaimia</taxon>
        <taxon>Trichinellida</taxon>
        <taxon>Trichinellidae</taxon>
        <taxon>Trichinella</taxon>
    </lineage>
</organism>
<dbReference type="PANTHER" id="PTHR10127">
    <property type="entry name" value="DISCOIDIN, CUB, EGF, LAMININ , AND ZINC METALLOPROTEASE DOMAIN CONTAINING"/>
    <property type="match status" value="1"/>
</dbReference>
<evidence type="ECO:0000256" key="15">
    <source>
        <dbReference type="RuleBase" id="RU361183"/>
    </source>
</evidence>
<dbReference type="SMART" id="SM00235">
    <property type="entry name" value="ZnMc"/>
    <property type="match status" value="1"/>
</dbReference>
<dbReference type="SUPFAM" id="SSF49854">
    <property type="entry name" value="Spermadhesin, CUB domain"/>
    <property type="match status" value="1"/>
</dbReference>
<dbReference type="PROSITE" id="PS01180">
    <property type="entry name" value="CUB"/>
    <property type="match status" value="1"/>
</dbReference>
<comment type="caution">
    <text evidence="13">Lacks conserved residue(s) required for the propagation of feature annotation.</text>
</comment>
<dbReference type="AlphaFoldDB" id="A0A0V1L951"/>
<protein>
    <recommendedName>
        <fullName evidence="12">Zinc metalloproteinase</fullName>
    </recommendedName>
</protein>
<evidence type="ECO:0000256" key="1">
    <source>
        <dbReference type="ARBA" id="ARBA00004613"/>
    </source>
</evidence>
<dbReference type="GO" id="GO:0018996">
    <property type="term" value="P:molting cycle, collagen and cuticulin-based cuticle"/>
    <property type="evidence" value="ECO:0007669"/>
    <property type="project" value="InterPro"/>
</dbReference>
<dbReference type="GO" id="GO:0004222">
    <property type="term" value="F:metalloendopeptidase activity"/>
    <property type="evidence" value="ECO:0007669"/>
    <property type="project" value="UniProtKB-UniRule"/>
</dbReference>
<evidence type="ECO:0000256" key="7">
    <source>
        <dbReference type="ARBA" id="ARBA00022801"/>
    </source>
</evidence>
<feature type="domain" description="CUB" evidence="16">
    <location>
        <begin position="355"/>
        <end position="482"/>
    </location>
</feature>
<dbReference type="PROSITE" id="PS51864">
    <property type="entry name" value="ASTACIN"/>
    <property type="match status" value="1"/>
</dbReference>
<dbReference type="InterPro" id="IPR035914">
    <property type="entry name" value="Sperma_CUB_dom_sf"/>
</dbReference>
<dbReference type="InterPro" id="IPR006026">
    <property type="entry name" value="Peptidase_Metallo"/>
</dbReference>
<keyword evidence="10" id="KW-1015">Disulfide bond</keyword>
<feature type="binding site" evidence="14">
    <location>
        <position position="216"/>
    </location>
    <ligand>
        <name>Zn(2+)</name>
        <dbReference type="ChEBI" id="CHEBI:29105"/>
        <note>catalytic</note>
    </ligand>
</feature>
<keyword evidence="2 12" id="KW-0964">Secreted</keyword>
<dbReference type="OrthoDB" id="6156706at2759"/>